<comment type="caution">
    <text evidence="1">The sequence shown here is derived from an EMBL/GenBank/DDBJ whole genome shotgun (WGS) entry which is preliminary data.</text>
</comment>
<proteinExistence type="predicted"/>
<accession>A0A538TKQ5</accession>
<evidence type="ECO:0000313" key="1">
    <source>
        <dbReference type="EMBL" id="TMQ64207.1"/>
    </source>
</evidence>
<organism evidence="1 2">
    <name type="scientific">Eiseniibacteriota bacterium</name>
    <dbReference type="NCBI Taxonomy" id="2212470"/>
    <lineage>
        <taxon>Bacteria</taxon>
        <taxon>Candidatus Eiseniibacteriota</taxon>
    </lineage>
</organism>
<dbReference type="Proteomes" id="UP000317691">
    <property type="component" value="Unassembled WGS sequence"/>
</dbReference>
<sequence length="204" mass="22196">MPVRDRALVLLPLVLFGLSIAAGCAREPQDVHEARLAAERFVAAMAGKDLAELRERATCIVSLQSVQGGNVLRLGPARRVPISLLDSLTSSASATHQRAESLWARPGGGDKDAQFDEVRRAARVEVIYRNALRAIALSRPGVLNDSETLLETRAIRMRIRYAGPVIGPKPVDREMILRLLKAPAGKWIAFSLYAAEDDPQPDGV</sequence>
<gene>
    <name evidence="1" type="ORF">E6K79_07935</name>
</gene>
<protein>
    <submittedName>
        <fullName evidence="1">Uncharacterized protein</fullName>
    </submittedName>
</protein>
<dbReference type="AlphaFoldDB" id="A0A538TKQ5"/>
<name>A0A538TKQ5_UNCEI</name>
<dbReference type="PROSITE" id="PS51257">
    <property type="entry name" value="PROKAR_LIPOPROTEIN"/>
    <property type="match status" value="1"/>
</dbReference>
<dbReference type="EMBL" id="VBOZ01000025">
    <property type="protein sequence ID" value="TMQ64207.1"/>
    <property type="molecule type" value="Genomic_DNA"/>
</dbReference>
<reference evidence="1 2" key="1">
    <citation type="journal article" date="2019" name="Nat. Microbiol.">
        <title>Mediterranean grassland soil C-N compound turnover is dependent on rainfall and depth, and is mediated by genomically divergent microorganisms.</title>
        <authorList>
            <person name="Diamond S."/>
            <person name="Andeer P.F."/>
            <person name="Li Z."/>
            <person name="Crits-Christoph A."/>
            <person name="Burstein D."/>
            <person name="Anantharaman K."/>
            <person name="Lane K.R."/>
            <person name="Thomas B.C."/>
            <person name="Pan C."/>
            <person name="Northen T.R."/>
            <person name="Banfield J.F."/>
        </authorList>
    </citation>
    <scope>NUCLEOTIDE SEQUENCE [LARGE SCALE GENOMIC DNA]</scope>
    <source>
        <strain evidence="1">WS_9</strain>
    </source>
</reference>
<evidence type="ECO:0000313" key="2">
    <source>
        <dbReference type="Proteomes" id="UP000317691"/>
    </source>
</evidence>